<gene>
    <name evidence="5" type="ORF">J42TS3_22880</name>
</gene>
<evidence type="ECO:0000256" key="2">
    <source>
        <dbReference type="ARBA" id="ARBA00022801"/>
    </source>
</evidence>
<dbReference type="PANTHER" id="PTHR43046">
    <property type="entry name" value="GDP-MANNOSE MANNOSYL HYDROLASE"/>
    <property type="match status" value="1"/>
</dbReference>
<proteinExistence type="inferred from homology"/>
<dbReference type="InterPro" id="IPR000086">
    <property type="entry name" value="NUDIX_hydrolase_dom"/>
</dbReference>
<evidence type="ECO:0000313" key="6">
    <source>
        <dbReference type="Proteomes" id="UP000679992"/>
    </source>
</evidence>
<dbReference type="PROSITE" id="PS00893">
    <property type="entry name" value="NUDIX_BOX"/>
    <property type="match status" value="1"/>
</dbReference>
<accession>A0ABQ4MB95</accession>
<protein>
    <submittedName>
        <fullName evidence="5">DNA mismatch repair protein MutT</fullName>
    </submittedName>
</protein>
<evidence type="ECO:0000256" key="3">
    <source>
        <dbReference type="RuleBase" id="RU003476"/>
    </source>
</evidence>
<keyword evidence="2 3" id="KW-0378">Hydrolase</keyword>
<evidence type="ECO:0000259" key="4">
    <source>
        <dbReference type="PROSITE" id="PS51462"/>
    </source>
</evidence>
<dbReference type="Gene3D" id="3.90.79.10">
    <property type="entry name" value="Nucleoside Triphosphate Pyrophosphohydrolase"/>
    <property type="match status" value="1"/>
</dbReference>
<dbReference type="Proteomes" id="UP000679992">
    <property type="component" value="Unassembled WGS sequence"/>
</dbReference>
<dbReference type="PANTHER" id="PTHR43046:SF2">
    <property type="entry name" value="8-OXO-DGTP DIPHOSPHATASE-RELATED"/>
    <property type="match status" value="1"/>
</dbReference>
<dbReference type="InterPro" id="IPR015797">
    <property type="entry name" value="NUDIX_hydrolase-like_dom_sf"/>
</dbReference>
<dbReference type="Pfam" id="PF00293">
    <property type="entry name" value="NUDIX"/>
    <property type="match status" value="1"/>
</dbReference>
<evidence type="ECO:0000313" key="5">
    <source>
        <dbReference type="EMBL" id="GIP53253.1"/>
    </source>
</evidence>
<dbReference type="SUPFAM" id="SSF55811">
    <property type="entry name" value="Nudix"/>
    <property type="match status" value="1"/>
</dbReference>
<feature type="domain" description="Nudix hydrolase" evidence="4">
    <location>
        <begin position="1"/>
        <end position="149"/>
    </location>
</feature>
<dbReference type="PROSITE" id="PS51462">
    <property type="entry name" value="NUDIX"/>
    <property type="match status" value="1"/>
</dbReference>
<dbReference type="EMBL" id="BOSL01000006">
    <property type="protein sequence ID" value="GIP53253.1"/>
    <property type="molecule type" value="Genomic_DNA"/>
</dbReference>
<name>A0ABQ4MB95_9BACL</name>
<dbReference type="RefSeq" id="WP_213654858.1">
    <property type="nucleotide sequence ID" value="NZ_BOSL01000006.1"/>
</dbReference>
<evidence type="ECO:0000256" key="1">
    <source>
        <dbReference type="ARBA" id="ARBA00001946"/>
    </source>
</evidence>
<dbReference type="PRINTS" id="PR00502">
    <property type="entry name" value="NUDIXFAMILY"/>
</dbReference>
<dbReference type="InterPro" id="IPR020084">
    <property type="entry name" value="NUDIX_hydrolase_CS"/>
</dbReference>
<comment type="cofactor">
    <cofactor evidence="1">
        <name>Mg(2+)</name>
        <dbReference type="ChEBI" id="CHEBI:18420"/>
    </cofactor>
</comment>
<reference evidence="5 6" key="1">
    <citation type="submission" date="2021-03" db="EMBL/GenBank/DDBJ databases">
        <title>Antimicrobial resistance genes in bacteria isolated from Japanese honey, and their potential for conferring macrolide and lincosamide resistance in the American foulbrood pathogen Paenibacillus larvae.</title>
        <authorList>
            <person name="Okamoto M."/>
            <person name="Kumagai M."/>
            <person name="Kanamori H."/>
            <person name="Takamatsu D."/>
        </authorList>
    </citation>
    <scope>NUCLEOTIDE SEQUENCE [LARGE SCALE GENOMIC DNA]</scope>
    <source>
        <strain evidence="5 6">J42TS3</strain>
    </source>
</reference>
<comment type="caution">
    <text evidence="5">The sequence shown here is derived from an EMBL/GenBank/DDBJ whole genome shotgun (WGS) entry which is preliminary data.</text>
</comment>
<sequence>MRIIVTGGAIIRDHQNRILLQRRSDYGDWGLPGGGMNAGESVEETMIREVFEETGLEIKEYDLYTVYSGPRMKYRYPDGNEVIFVMFIFNVKADIEGGILEDKTLIYHDENHESLKLEFKPLEEIDIEEISIVQRPIFEDLKNDIKTILRT</sequence>
<keyword evidence="6" id="KW-1185">Reference proteome</keyword>
<comment type="similarity">
    <text evidence="3">Belongs to the Nudix hydrolase family.</text>
</comment>
<dbReference type="InterPro" id="IPR020476">
    <property type="entry name" value="Nudix_hydrolase"/>
</dbReference>
<organism evidence="5 6">
    <name type="scientific">Paenibacillus vini</name>
    <dbReference type="NCBI Taxonomy" id="1476024"/>
    <lineage>
        <taxon>Bacteria</taxon>
        <taxon>Bacillati</taxon>
        <taxon>Bacillota</taxon>
        <taxon>Bacilli</taxon>
        <taxon>Bacillales</taxon>
        <taxon>Paenibacillaceae</taxon>
        <taxon>Paenibacillus</taxon>
    </lineage>
</organism>